<accession>A0A8R1DT22</accession>
<keyword evidence="2" id="KW-1185">Reference proteome</keyword>
<dbReference type="PANTHER" id="PTHR31389">
    <property type="entry name" value="LD39211P"/>
    <property type="match status" value="1"/>
</dbReference>
<reference evidence="1" key="2">
    <citation type="submission" date="2022-06" db="UniProtKB">
        <authorList>
            <consortium name="EnsemblMetazoa"/>
        </authorList>
    </citation>
    <scope>IDENTIFICATION</scope>
    <source>
        <strain evidence="1">DF5081</strain>
    </source>
</reference>
<dbReference type="PANTHER" id="PTHR31389:SF7">
    <property type="entry name" value="ALPHA-1,6-MANNOSYL-GLYCOPROTEIN 2-BETA-N-ACETYLGLUCOSAMINYLTRANSFERASE-RELATED"/>
    <property type="match status" value="1"/>
</dbReference>
<dbReference type="Proteomes" id="UP000005237">
    <property type="component" value="Unassembled WGS sequence"/>
</dbReference>
<dbReference type="Pfam" id="PF07801">
    <property type="entry name" value="DUF1647"/>
    <property type="match status" value="1"/>
</dbReference>
<reference evidence="2" key="1">
    <citation type="submission" date="2010-08" db="EMBL/GenBank/DDBJ databases">
        <authorList>
            <consortium name="Caenorhabditis japonica Sequencing Consortium"/>
            <person name="Wilson R.K."/>
        </authorList>
    </citation>
    <scope>NUCLEOTIDE SEQUENCE [LARGE SCALE GENOMIC DNA]</scope>
    <source>
        <strain evidence="2">DF5081</strain>
    </source>
</reference>
<dbReference type="EnsemblMetazoa" id="CJA11406.1">
    <property type="protein sequence ID" value="CJA11406.1"/>
    <property type="gene ID" value="WBGene00130610"/>
</dbReference>
<protein>
    <submittedName>
        <fullName evidence="1">Uncharacterized protein</fullName>
    </submittedName>
</protein>
<evidence type="ECO:0000313" key="1">
    <source>
        <dbReference type="EnsemblMetazoa" id="CJA11406.1"/>
    </source>
</evidence>
<sequence length="277" mass="32280">MKKKSLSGPFLFILGITFSGFLFTIHYTRSRDGQEVPILSPKELKIGRSANVSLSEADCECKSEKTGKKYSFCYKNTQNSSLIGKKFDCEHLKILEKFDLAENVGPFVNLSDSSKNEEDVVFVSAISDNHFNEAVGSLSSLRTFNPTQKYIIYGMDLSERYVKYFKTLRNVEYRVFNTSEYPEYVNNWMEYRFKPLILAEVMKEYANIWWMDAHISVKKPNMTKLLFEEIAVERRKLLDYFPTNSIDLLKSEQRGSQLGANTFYVARTEYTQKIFKW</sequence>
<name>A0A8R1DT22_CAEJA</name>
<organism evidence="1 2">
    <name type="scientific">Caenorhabditis japonica</name>
    <dbReference type="NCBI Taxonomy" id="281687"/>
    <lineage>
        <taxon>Eukaryota</taxon>
        <taxon>Metazoa</taxon>
        <taxon>Ecdysozoa</taxon>
        <taxon>Nematoda</taxon>
        <taxon>Chromadorea</taxon>
        <taxon>Rhabditida</taxon>
        <taxon>Rhabditina</taxon>
        <taxon>Rhabditomorpha</taxon>
        <taxon>Rhabditoidea</taxon>
        <taxon>Rhabditidae</taxon>
        <taxon>Peloderinae</taxon>
        <taxon>Caenorhabditis</taxon>
    </lineage>
</organism>
<dbReference type="AlphaFoldDB" id="A0A8R1DT22"/>
<dbReference type="InterPro" id="IPR012444">
    <property type="entry name" value="DUF1647"/>
</dbReference>
<evidence type="ECO:0000313" key="2">
    <source>
        <dbReference type="Proteomes" id="UP000005237"/>
    </source>
</evidence>
<proteinExistence type="predicted"/>